<protein>
    <recommendedName>
        <fullName evidence="4">DUF1405 domain-containing protein</fullName>
    </recommendedName>
</protein>
<dbReference type="EMBL" id="JXAK01000008">
    <property type="protein sequence ID" value="KIL41597.1"/>
    <property type="molecule type" value="Genomic_DNA"/>
</dbReference>
<name>A0ABR5AKN1_9BACL</name>
<keyword evidence="3" id="KW-1185">Reference proteome</keyword>
<feature type="transmembrane region" description="Helical" evidence="1">
    <location>
        <begin position="195"/>
        <end position="213"/>
    </location>
</feature>
<evidence type="ECO:0000256" key="1">
    <source>
        <dbReference type="SAM" id="Phobius"/>
    </source>
</evidence>
<comment type="caution">
    <text evidence="2">The sequence shown here is derived from an EMBL/GenBank/DDBJ whole genome shotgun (WGS) entry which is preliminary data.</text>
</comment>
<accession>A0ABR5AKN1</accession>
<feature type="transmembrane region" description="Helical" evidence="1">
    <location>
        <begin position="20"/>
        <end position="40"/>
    </location>
</feature>
<evidence type="ECO:0000313" key="2">
    <source>
        <dbReference type="EMBL" id="KIL41597.1"/>
    </source>
</evidence>
<proteinExistence type="predicted"/>
<gene>
    <name evidence="2" type="ORF">SD70_06865</name>
</gene>
<organism evidence="2 3">
    <name type="scientific">Gordoniibacillus kamchatkensis</name>
    <dbReference type="NCBI Taxonomy" id="1590651"/>
    <lineage>
        <taxon>Bacteria</taxon>
        <taxon>Bacillati</taxon>
        <taxon>Bacillota</taxon>
        <taxon>Bacilli</taxon>
        <taxon>Bacillales</taxon>
        <taxon>Paenibacillaceae</taxon>
        <taxon>Gordoniibacillus</taxon>
    </lineage>
</organism>
<reference evidence="2 3" key="1">
    <citation type="submission" date="2014-12" db="EMBL/GenBank/DDBJ databases">
        <title>Draft genome sequence of Paenibacillus kamchatkensis strain B-2647.</title>
        <authorList>
            <person name="Karlyshev A.V."/>
            <person name="Kudryashova E.B."/>
        </authorList>
    </citation>
    <scope>NUCLEOTIDE SEQUENCE [LARGE SCALE GENOMIC DNA]</scope>
    <source>
        <strain evidence="2 3">VKM B-2647</strain>
    </source>
</reference>
<dbReference type="PANTHER" id="PTHR40042:SF1">
    <property type="entry name" value="DUF1405 DOMAIN-CONTAINING PROTEIN"/>
    <property type="match status" value="1"/>
</dbReference>
<evidence type="ECO:0008006" key="4">
    <source>
        <dbReference type="Google" id="ProtNLM"/>
    </source>
</evidence>
<keyword evidence="1" id="KW-1133">Transmembrane helix</keyword>
<feature type="transmembrane region" description="Helical" evidence="1">
    <location>
        <begin position="99"/>
        <end position="122"/>
    </location>
</feature>
<feature type="transmembrane region" description="Helical" evidence="1">
    <location>
        <begin position="52"/>
        <end position="78"/>
    </location>
</feature>
<sequence length="223" mass="25500">MRSAVSLSFFWSRSFLMNRFLLWSLFWINLLGTIYGYFWYGDQLKLTLHTEPLWYLPFVPDSPTASLFFTMSTLYLLYEGKFGWSAGKAASRIRGFIEAFALITSFKYGIWAVSMIGASAALGNALDWQDYMLSTSHLGMAAEALLFARLYRFRLVDIALVACWSFANDYMDYGKLTYPWLPDVLNERLHGVEEFTVGLSVASILTALLCLPFNRASRERKNG</sequence>
<dbReference type="Pfam" id="PF07187">
    <property type="entry name" value="DUF1405"/>
    <property type="match status" value="1"/>
</dbReference>
<dbReference type="PANTHER" id="PTHR40042">
    <property type="entry name" value="HYPOTHETICAL MEMBRANE SPANNING PROTEIN"/>
    <property type="match status" value="1"/>
</dbReference>
<keyword evidence="1" id="KW-0812">Transmembrane</keyword>
<dbReference type="InterPro" id="IPR009845">
    <property type="entry name" value="DUF1405"/>
</dbReference>
<evidence type="ECO:0000313" key="3">
    <source>
        <dbReference type="Proteomes" id="UP000031967"/>
    </source>
</evidence>
<dbReference type="Proteomes" id="UP000031967">
    <property type="component" value="Unassembled WGS sequence"/>
</dbReference>
<keyword evidence="1" id="KW-0472">Membrane</keyword>